<reference evidence="4 5" key="1">
    <citation type="submission" date="2020-03" db="EMBL/GenBank/DDBJ databases">
        <title>Dissostichus mawsoni Genome sequencing and assembly.</title>
        <authorList>
            <person name="Park H."/>
        </authorList>
    </citation>
    <scope>NUCLEOTIDE SEQUENCE [LARGE SCALE GENOMIC DNA]</scope>
    <source>
        <strain evidence="4">DM0001</strain>
        <tissue evidence="4">Muscle</tissue>
    </source>
</reference>
<evidence type="ECO:0000259" key="3">
    <source>
        <dbReference type="Pfam" id="PF14291"/>
    </source>
</evidence>
<evidence type="ECO:0000256" key="1">
    <source>
        <dbReference type="SAM" id="MobiDB-lite"/>
    </source>
</evidence>
<dbReference type="EMBL" id="JAAKFY010000010">
    <property type="protein sequence ID" value="KAF3850455.1"/>
    <property type="molecule type" value="Genomic_DNA"/>
</dbReference>
<dbReference type="InterPro" id="IPR012337">
    <property type="entry name" value="RNaseH-like_sf"/>
</dbReference>
<proteinExistence type="predicted"/>
<organism evidence="4 5">
    <name type="scientific">Dissostichus mawsoni</name>
    <name type="common">Antarctic cod</name>
    <dbReference type="NCBI Taxonomy" id="36200"/>
    <lineage>
        <taxon>Eukaryota</taxon>
        <taxon>Metazoa</taxon>
        <taxon>Chordata</taxon>
        <taxon>Craniata</taxon>
        <taxon>Vertebrata</taxon>
        <taxon>Euteleostomi</taxon>
        <taxon>Actinopterygii</taxon>
        <taxon>Neopterygii</taxon>
        <taxon>Teleostei</taxon>
        <taxon>Neoteleostei</taxon>
        <taxon>Acanthomorphata</taxon>
        <taxon>Eupercaria</taxon>
        <taxon>Perciformes</taxon>
        <taxon>Notothenioidei</taxon>
        <taxon>Nototheniidae</taxon>
        <taxon>Dissostichus</taxon>
    </lineage>
</organism>
<evidence type="ECO:0008006" key="6">
    <source>
        <dbReference type="Google" id="ProtNLM"/>
    </source>
</evidence>
<keyword evidence="5" id="KW-1185">Reference proteome</keyword>
<dbReference type="Pfam" id="PF05699">
    <property type="entry name" value="Dimer_Tnp_hAT"/>
    <property type="match status" value="1"/>
</dbReference>
<dbReference type="Proteomes" id="UP000518266">
    <property type="component" value="Unassembled WGS sequence"/>
</dbReference>
<gene>
    <name evidence="4" type="ORF">F7725_012227</name>
</gene>
<dbReference type="InterPro" id="IPR008906">
    <property type="entry name" value="HATC_C_dom"/>
</dbReference>
<protein>
    <recommendedName>
        <fullName evidence="6">TTF-type domain-containing protein</fullName>
    </recommendedName>
</protein>
<dbReference type="PANTHER" id="PTHR45749:SF21">
    <property type="entry name" value="DUF4371 DOMAIN-CONTAINING PROTEIN"/>
    <property type="match status" value="1"/>
</dbReference>
<feature type="region of interest" description="Disordered" evidence="1">
    <location>
        <begin position="1"/>
        <end position="29"/>
    </location>
</feature>
<dbReference type="SUPFAM" id="SSF53098">
    <property type="entry name" value="Ribonuclease H-like"/>
    <property type="match status" value="1"/>
</dbReference>
<feature type="domain" description="HAT C-terminal dimerisation" evidence="2">
    <location>
        <begin position="569"/>
        <end position="618"/>
    </location>
</feature>
<evidence type="ECO:0000313" key="5">
    <source>
        <dbReference type="Proteomes" id="UP000518266"/>
    </source>
</evidence>
<dbReference type="PANTHER" id="PTHR45749">
    <property type="match status" value="1"/>
</dbReference>
<comment type="caution">
    <text evidence="4">The sequence shown here is derived from an EMBL/GenBank/DDBJ whole genome shotgun (WGS) entry which is preliminary data.</text>
</comment>
<dbReference type="AlphaFoldDB" id="A0A7J5YM38"/>
<dbReference type="InterPro" id="IPR025398">
    <property type="entry name" value="DUF4371"/>
</dbReference>
<feature type="non-terminal residue" evidence="4">
    <location>
        <position position="1"/>
    </location>
</feature>
<evidence type="ECO:0000259" key="2">
    <source>
        <dbReference type="Pfam" id="PF05699"/>
    </source>
</evidence>
<dbReference type="GO" id="GO:0046983">
    <property type="term" value="F:protein dimerization activity"/>
    <property type="evidence" value="ECO:0007669"/>
    <property type="project" value="InterPro"/>
</dbReference>
<feature type="domain" description="DUF4371" evidence="3">
    <location>
        <begin position="98"/>
        <end position="317"/>
    </location>
</feature>
<dbReference type="Pfam" id="PF14291">
    <property type="entry name" value="DUF4371"/>
    <property type="match status" value="1"/>
</dbReference>
<evidence type="ECO:0000313" key="4">
    <source>
        <dbReference type="EMBL" id="KAF3850455.1"/>
    </source>
</evidence>
<feature type="compositionally biased region" description="Polar residues" evidence="1">
    <location>
        <begin position="1"/>
        <end position="13"/>
    </location>
</feature>
<accession>A0A7J5YM38</accession>
<dbReference type="OrthoDB" id="9950531at2759"/>
<name>A0A7J5YM38_DISMA</name>
<sequence>STEETGASSSAVANASHGHTPGGAVDKLDPTPNVLGFDEPCRPDISFPARKIGTETFERCFTRWKWVHYVTEKDTVLCFTCCKAIEKGLRHNDRKTSSFTVGGFCNWRKATTKFSQHELADIHSESERMLASLLNTPLMLYCRRLANNGQNSPRANIQISKIHGSLGLSLRGHNNRDGVLWKLMMERTFTLPKCREWLQRRDNWMSDTVQNEILEIFAHAVQREIVSEAREHSFYGLTADATTDISTSEQFSITLQYVDSKLEAVNAFLGFYSAPDSTGETLFSCIKDVFLRLNLPLERLRGFCFDGAANVSGRISGVQAKLKEQCPSALYVHCSNHALDLVLQEVAREVRVVADTLNFVRSVSVVVGESSKRKMLFQSMFGDDEAALFGPCETVARALQSEKASAKGALECVSALRQRMHGLREDGFIQEMTAKVTACAERNNLKMPLPPRTNRTPARLRDTEETEAIVTDVESSSGGLDRRFDQEGLQVAALREQTVINAANGEYSGMREITAAQVPDQFDKSRLHMQLTLLGNLSKTKGLKTAQDVAGFIGALHPQTRELLTEVEKLIELCLCLPVSAASSERSFSTLRRLKTWLRSNMTQRRLTHLAVMHVHSDILDRMDIQPLMKRLSQHP</sequence>